<evidence type="ECO:0000313" key="2">
    <source>
        <dbReference type="EMBL" id="KAK3368405.1"/>
    </source>
</evidence>
<dbReference type="PANTHER" id="PTHR17630:SF105">
    <property type="entry name" value="DIENELACTONE HYDROLASE FAMILY PROTEIN (AFU_ORTHOLOGUE AFUA_4G08790)"/>
    <property type="match status" value="1"/>
</dbReference>
<proteinExistence type="predicted"/>
<dbReference type="AlphaFoldDB" id="A0AAE0K2U7"/>
<dbReference type="SUPFAM" id="SSF53474">
    <property type="entry name" value="alpha/beta-Hydrolases"/>
    <property type="match status" value="1"/>
</dbReference>
<evidence type="ECO:0000313" key="3">
    <source>
        <dbReference type="Proteomes" id="UP001285441"/>
    </source>
</evidence>
<dbReference type="Proteomes" id="UP001285441">
    <property type="component" value="Unassembled WGS sequence"/>
</dbReference>
<dbReference type="EMBL" id="JAULSW010000010">
    <property type="protein sequence ID" value="KAK3368405.1"/>
    <property type="molecule type" value="Genomic_DNA"/>
</dbReference>
<dbReference type="Gene3D" id="3.40.50.1820">
    <property type="entry name" value="alpha/beta hydrolase"/>
    <property type="match status" value="1"/>
</dbReference>
<accession>A0AAE0K2U7</accession>
<dbReference type="InterPro" id="IPR002925">
    <property type="entry name" value="Dienelactn_hydro"/>
</dbReference>
<feature type="domain" description="Dienelactone hydrolase" evidence="1">
    <location>
        <begin position="27"/>
        <end position="281"/>
    </location>
</feature>
<reference evidence="2" key="1">
    <citation type="journal article" date="2023" name="Mol. Phylogenet. Evol.">
        <title>Genome-scale phylogeny and comparative genomics of the fungal order Sordariales.</title>
        <authorList>
            <person name="Hensen N."/>
            <person name="Bonometti L."/>
            <person name="Westerberg I."/>
            <person name="Brannstrom I.O."/>
            <person name="Guillou S."/>
            <person name="Cros-Aarteil S."/>
            <person name="Calhoun S."/>
            <person name="Haridas S."/>
            <person name="Kuo A."/>
            <person name="Mondo S."/>
            <person name="Pangilinan J."/>
            <person name="Riley R."/>
            <person name="LaButti K."/>
            <person name="Andreopoulos B."/>
            <person name="Lipzen A."/>
            <person name="Chen C."/>
            <person name="Yan M."/>
            <person name="Daum C."/>
            <person name="Ng V."/>
            <person name="Clum A."/>
            <person name="Steindorff A."/>
            <person name="Ohm R.A."/>
            <person name="Martin F."/>
            <person name="Silar P."/>
            <person name="Natvig D.O."/>
            <person name="Lalanne C."/>
            <person name="Gautier V."/>
            <person name="Ament-Velasquez S.L."/>
            <person name="Kruys A."/>
            <person name="Hutchinson M.I."/>
            <person name="Powell A.J."/>
            <person name="Barry K."/>
            <person name="Miller A.N."/>
            <person name="Grigoriev I.V."/>
            <person name="Debuchy R."/>
            <person name="Gladieux P."/>
            <person name="Hiltunen Thoren M."/>
            <person name="Johannesson H."/>
        </authorList>
    </citation>
    <scope>NUCLEOTIDE SEQUENCE</scope>
    <source>
        <strain evidence="2">CBS 232.78</strain>
    </source>
</reference>
<keyword evidence="2" id="KW-0378">Hydrolase</keyword>
<keyword evidence="3" id="KW-1185">Reference proteome</keyword>
<gene>
    <name evidence="2" type="ORF">B0H63DRAFT_488413</name>
</gene>
<name>A0AAE0K2U7_9PEZI</name>
<protein>
    <submittedName>
        <fullName evidence="2">Dienelactone hydrolase family protein</fullName>
    </submittedName>
</protein>
<reference evidence="2" key="2">
    <citation type="submission" date="2023-06" db="EMBL/GenBank/DDBJ databases">
        <authorList>
            <consortium name="Lawrence Berkeley National Laboratory"/>
            <person name="Haridas S."/>
            <person name="Hensen N."/>
            <person name="Bonometti L."/>
            <person name="Westerberg I."/>
            <person name="Brannstrom I.O."/>
            <person name="Guillou S."/>
            <person name="Cros-Aarteil S."/>
            <person name="Calhoun S."/>
            <person name="Kuo A."/>
            <person name="Mondo S."/>
            <person name="Pangilinan J."/>
            <person name="Riley R."/>
            <person name="LaButti K."/>
            <person name="Andreopoulos B."/>
            <person name="Lipzen A."/>
            <person name="Chen C."/>
            <person name="Yanf M."/>
            <person name="Daum C."/>
            <person name="Ng V."/>
            <person name="Clum A."/>
            <person name="Steindorff A."/>
            <person name="Ohm R."/>
            <person name="Martin F."/>
            <person name="Silar P."/>
            <person name="Natvig D."/>
            <person name="Lalanne C."/>
            <person name="Gautier V."/>
            <person name="Ament-velasquez S.L."/>
            <person name="Kruys A."/>
            <person name="Hutchinson M.I."/>
            <person name="Powell A.J."/>
            <person name="Barry K."/>
            <person name="Miller A.N."/>
            <person name="Grigoriev I.V."/>
            <person name="Debuchy R."/>
            <person name="Gladieux P."/>
            <person name="Thoren M.H."/>
            <person name="Johannesson H."/>
        </authorList>
    </citation>
    <scope>NUCLEOTIDE SEQUENCE</scope>
    <source>
        <strain evidence="2">CBS 232.78</strain>
    </source>
</reference>
<sequence length="284" mass="31481">MVCPDCLSGHVRTETPTGNVAKIHGRDTYIASPAAGVKPKGLIVIISDLFGWEFVNTRLLADQYAAKGDFLVYLPDFMSGPAVPVWITDVLPKVMSSATLGDWVWKPWYASQIMFYVFPWIFTNRWSVSWPIVRSFFEAVRSHEGSSLSIGAAGFCWGGKHAIFLTHVDSVTFADADGGKKPLVDAIFIAHPSVVTYPDDVEKVAKPASMAIGDQDMSVTMAQVGLTQKVWAEKRDVMETEVVVYPGANHGFSNRVDHFNENLLKQARDAEDQAISWFAKHLKR</sequence>
<dbReference type="PANTHER" id="PTHR17630">
    <property type="entry name" value="DIENELACTONE HYDROLASE"/>
    <property type="match status" value="1"/>
</dbReference>
<organism evidence="2 3">
    <name type="scientific">Podospora didyma</name>
    <dbReference type="NCBI Taxonomy" id="330526"/>
    <lineage>
        <taxon>Eukaryota</taxon>
        <taxon>Fungi</taxon>
        <taxon>Dikarya</taxon>
        <taxon>Ascomycota</taxon>
        <taxon>Pezizomycotina</taxon>
        <taxon>Sordariomycetes</taxon>
        <taxon>Sordariomycetidae</taxon>
        <taxon>Sordariales</taxon>
        <taxon>Podosporaceae</taxon>
        <taxon>Podospora</taxon>
    </lineage>
</organism>
<dbReference type="GO" id="GO:0016787">
    <property type="term" value="F:hydrolase activity"/>
    <property type="evidence" value="ECO:0007669"/>
    <property type="project" value="UniProtKB-KW"/>
</dbReference>
<evidence type="ECO:0000259" key="1">
    <source>
        <dbReference type="Pfam" id="PF01738"/>
    </source>
</evidence>
<dbReference type="Pfam" id="PF01738">
    <property type="entry name" value="DLH"/>
    <property type="match status" value="1"/>
</dbReference>
<dbReference type="InterPro" id="IPR029058">
    <property type="entry name" value="AB_hydrolase_fold"/>
</dbReference>
<comment type="caution">
    <text evidence="2">The sequence shown here is derived from an EMBL/GenBank/DDBJ whole genome shotgun (WGS) entry which is preliminary data.</text>
</comment>